<dbReference type="Proteomes" id="UP001234297">
    <property type="component" value="Chromosome 5"/>
</dbReference>
<sequence length="114" mass="12714">MLGAHVDGMDVLKVSEVEKEAIDSRYWRGKTQDRTTFQWPEKKLQTIEEPIIDSSTAVHCVSPSLTPLAAACRRLPPSRAMPSPDSRKKARGSRPILVIESLRKKTTCSRLVLG</sequence>
<keyword evidence="2" id="KW-1185">Reference proteome</keyword>
<name>A0ACC2M182_PERAE</name>
<evidence type="ECO:0000313" key="1">
    <source>
        <dbReference type="EMBL" id="KAJ8639536.1"/>
    </source>
</evidence>
<organism evidence="1 2">
    <name type="scientific">Persea americana</name>
    <name type="common">Avocado</name>
    <dbReference type="NCBI Taxonomy" id="3435"/>
    <lineage>
        <taxon>Eukaryota</taxon>
        <taxon>Viridiplantae</taxon>
        <taxon>Streptophyta</taxon>
        <taxon>Embryophyta</taxon>
        <taxon>Tracheophyta</taxon>
        <taxon>Spermatophyta</taxon>
        <taxon>Magnoliopsida</taxon>
        <taxon>Magnoliidae</taxon>
        <taxon>Laurales</taxon>
        <taxon>Lauraceae</taxon>
        <taxon>Persea</taxon>
    </lineage>
</organism>
<gene>
    <name evidence="1" type="ORF">MRB53_016230</name>
</gene>
<evidence type="ECO:0000313" key="2">
    <source>
        <dbReference type="Proteomes" id="UP001234297"/>
    </source>
</evidence>
<protein>
    <submittedName>
        <fullName evidence="1">Uncharacterized protein</fullName>
    </submittedName>
</protein>
<proteinExistence type="predicted"/>
<accession>A0ACC2M182</accession>
<comment type="caution">
    <text evidence="1">The sequence shown here is derived from an EMBL/GenBank/DDBJ whole genome shotgun (WGS) entry which is preliminary data.</text>
</comment>
<reference evidence="1 2" key="1">
    <citation type="journal article" date="2022" name="Hortic Res">
        <title>A haplotype resolved chromosomal level avocado genome allows analysis of novel avocado genes.</title>
        <authorList>
            <person name="Nath O."/>
            <person name="Fletcher S.J."/>
            <person name="Hayward A."/>
            <person name="Shaw L.M."/>
            <person name="Masouleh A.K."/>
            <person name="Furtado A."/>
            <person name="Henry R.J."/>
            <person name="Mitter N."/>
        </authorList>
    </citation>
    <scope>NUCLEOTIDE SEQUENCE [LARGE SCALE GENOMIC DNA]</scope>
    <source>
        <strain evidence="2">cv. Hass</strain>
    </source>
</reference>
<dbReference type="EMBL" id="CM056813">
    <property type="protein sequence ID" value="KAJ8639536.1"/>
    <property type="molecule type" value="Genomic_DNA"/>
</dbReference>